<evidence type="ECO:0000313" key="5">
    <source>
        <dbReference type="Proteomes" id="UP000184248"/>
    </source>
</evidence>
<feature type="domain" description="Methyltransferase type 11" evidence="3">
    <location>
        <begin position="103"/>
        <end position="200"/>
    </location>
</feature>
<dbReference type="PANTHER" id="PTHR44068:SF11">
    <property type="entry name" value="GERANYL DIPHOSPHATE 2-C-METHYLTRANSFERASE"/>
    <property type="match status" value="1"/>
</dbReference>
<feature type="region of interest" description="Disordered" evidence="2">
    <location>
        <begin position="1"/>
        <end position="27"/>
    </location>
</feature>
<keyword evidence="4" id="KW-0489">Methyltransferase</keyword>
<dbReference type="Proteomes" id="UP000184248">
    <property type="component" value="Unassembled WGS sequence"/>
</dbReference>
<dbReference type="SUPFAM" id="SSF53335">
    <property type="entry name" value="S-adenosyl-L-methionine-dependent methyltransferases"/>
    <property type="match status" value="1"/>
</dbReference>
<dbReference type="Gene3D" id="3.40.50.150">
    <property type="entry name" value="Vaccinia Virus protein VP39"/>
    <property type="match status" value="1"/>
</dbReference>
<proteinExistence type="predicted"/>
<dbReference type="GO" id="GO:0032259">
    <property type="term" value="P:methylation"/>
    <property type="evidence" value="ECO:0007669"/>
    <property type="project" value="UniProtKB-KW"/>
</dbReference>
<evidence type="ECO:0000256" key="1">
    <source>
        <dbReference type="ARBA" id="ARBA00022679"/>
    </source>
</evidence>
<dbReference type="GO" id="GO:0008757">
    <property type="term" value="F:S-adenosylmethionine-dependent methyltransferase activity"/>
    <property type="evidence" value="ECO:0007669"/>
    <property type="project" value="InterPro"/>
</dbReference>
<dbReference type="PANTHER" id="PTHR44068">
    <property type="entry name" value="ZGC:194242"/>
    <property type="match status" value="1"/>
</dbReference>
<dbReference type="InterPro" id="IPR013216">
    <property type="entry name" value="Methyltransf_11"/>
</dbReference>
<evidence type="ECO:0000313" key="4">
    <source>
        <dbReference type="EMBL" id="SHK74331.1"/>
    </source>
</evidence>
<dbReference type="EMBL" id="FRAL01000005">
    <property type="protein sequence ID" value="SHK74331.1"/>
    <property type="molecule type" value="Genomic_DNA"/>
</dbReference>
<protein>
    <submittedName>
        <fullName evidence="4">Methyltransferase domain-containing protein</fullName>
    </submittedName>
</protein>
<feature type="compositionally biased region" description="Polar residues" evidence="2">
    <location>
        <begin position="1"/>
        <end position="11"/>
    </location>
</feature>
<gene>
    <name evidence="4" type="ORF">SAMN05192556_10542</name>
</gene>
<accession>A0A1M6UYW8</accession>
<organism evidence="4 5">
    <name type="scientific">Halomonas caseinilytica</name>
    <dbReference type="NCBI Taxonomy" id="438744"/>
    <lineage>
        <taxon>Bacteria</taxon>
        <taxon>Pseudomonadati</taxon>
        <taxon>Pseudomonadota</taxon>
        <taxon>Gammaproteobacteria</taxon>
        <taxon>Oceanospirillales</taxon>
        <taxon>Halomonadaceae</taxon>
        <taxon>Halomonas</taxon>
    </lineage>
</organism>
<dbReference type="InterPro" id="IPR050447">
    <property type="entry name" value="Erg6_SMT_methyltransf"/>
</dbReference>
<evidence type="ECO:0000259" key="3">
    <source>
        <dbReference type="Pfam" id="PF08241"/>
    </source>
</evidence>
<dbReference type="AlphaFoldDB" id="A0A1M6UYW8"/>
<dbReference type="InterPro" id="IPR029063">
    <property type="entry name" value="SAM-dependent_MTases_sf"/>
</dbReference>
<dbReference type="CDD" id="cd02440">
    <property type="entry name" value="AdoMet_MTases"/>
    <property type="match status" value="1"/>
</dbReference>
<dbReference type="Pfam" id="PF08241">
    <property type="entry name" value="Methyltransf_11"/>
    <property type="match status" value="1"/>
</dbReference>
<sequence>MGEQARMTNDDSGAEKRDGSGQAGMPGDAERLARHYAGAGGIKGANRETLLDGLRRAFVASGRNPDRLTLDDIAGIDQLHLGGRRASRALARLGEFSPGVRVLDVGCGTGGASRLLAAEHGVEVVGIDITAPFVEVARWLSRATGLAAHTRFCCADAALVPLPDACVDVVWCQHALMNMPDTEAVLKEWRRLLVPGGRVLLHEVVAGENPAELMLPVPWARERSTSHLQTPRMLERRLATAGFRPLEVADVTAEALAWRRRHDRQATRRQASAVLPGPVELFGDSFDEMGRNLLANLADDRVRIIEGAWGWQGDERA</sequence>
<name>A0A1M6UYW8_9GAMM</name>
<reference evidence="5" key="1">
    <citation type="submission" date="2016-11" db="EMBL/GenBank/DDBJ databases">
        <authorList>
            <person name="Varghese N."/>
            <person name="Submissions S."/>
        </authorList>
    </citation>
    <scope>NUCLEOTIDE SEQUENCE [LARGE SCALE GENOMIC DNA]</scope>
    <source>
        <strain evidence="5">ALO Sharm</strain>
    </source>
</reference>
<evidence type="ECO:0000256" key="2">
    <source>
        <dbReference type="SAM" id="MobiDB-lite"/>
    </source>
</evidence>
<keyword evidence="5" id="KW-1185">Reference proteome</keyword>
<keyword evidence="1 4" id="KW-0808">Transferase</keyword>